<evidence type="ECO:0000256" key="1">
    <source>
        <dbReference type="ARBA" id="ARBA00006407"/>
    </source>
</evidence>
<dbReference type="InterPro" id="IPR021150">
    <property type="entry name" value="Ubiq_cyt_c_chap"/>
</dbReference>
<evidence type="ECO:0000313" key="4">
    <source>
        <dbReference type="EMBL" id="KAF9072441.1"/>
    </source>
</evidence>
<evidence type="ECO:0000313" key="5">
    <source>
        <dbReference type="Proteomes" id="UP000772434"/>
    </source>
</evidence>
<dbReference type="GO" id="GO:0005739">
    <property type="term" value="C:mitochondrion"/>
    <property type="evidence" value="ECO:0007669"/>
    <property type="project" value="TreeGrafter"/>
</dbReference>
<evidence type="ECO:0000256" key="2">
    <source>
        <dbReference type="SAM" id="MobiDB-lite"/>
    </source>
</evidence>
<comment type="caution">
    <text evidence="4">The sequence shown here is derived from an EMBL/GenBank/DDBJ whole genome shotgun (WGS) entry which is preliminary data.</text>
</comment>
<protein>
    <recommendedName>
        <fullName evidence="3">Ubiquinol-cytochrome c chaperone domain-containing protein</fullName>
    </recommendedName>
</protein>
<reference evidence="4" key="1">
    <citation type="submission" date="2020-11" db="EMBL/GenBank/DDBJ databases">
        <authorList>
            <consortium name="DOE Joint Genome Institute"/>
            <person name="Ahrendt S."/>
            <person name="Riley R."/>
            <person name="Andreopoulos W."/>
            <person name="Labutti K."/>
            <person name="Pangilinan J."/>
            <person name="Ruiz-Duenas F.J."/>
            <person name="Barrasa J.M."/>
            <person name="Sanchez-Garcia M."/>
            <person name="Camarero S."/>
            <person name="Miyauchi S."/>
            <person name="Serrano A."/>
            <person name="Linde D."/>
            <person name="Babiker R."/>
            <person name="Drula E."/>
            <person name="Ayuso-Fernandez I."/>
            <person name="Pacheco R."/>
            <person name="Padilla G."/>
            <person name="Ferreira P."/>
            <person name="Barriuso J."/>
            <person name="Kellner H."/>
            <person name="Castanera R."/>
            <person name="Alfaro M."/>
            <person name="Ramirez L."/>
            <person name="Pisabarro A.G."/>
            <person name="Kuo A."/>
            <person name="Tritt A."/>
            <person name="Lipzen A."/>
            <person name="He G."/>
            <person name="Yan M."/>
            <person name="Ng V."/>
            <person name="Cullen D."/>
            <person name="Martin F."/>
            <person name="Rosso M.-N."/>
            <person name="Henrissat B."/>
            <person name="Hibbett D."/>
            <person name="Martinez A.T."/>
            <person name="Grigoriev I.V."/>
        </authorList>
    </citation>
    <scope>NUCLEOTIDE SEQUENCE</scope>
    <source>
        <strain evidence="4">AH 40177</strain>
    </source>
</reference>
<dbReference type="Pfam" id="PF03981">
    <property type="entry name" value="Ubiq_cyt_C_chap"/>
    <property type="match status" value="1"/>
</dbReference>
<feature type="compositionally biased region" description="Polar residues" evidence="2">
    <location>
        <begin position="18"/>
        <end position="32"/>
    </location>
</feature>
<dbReference type="AlphaFoldDB" id="A0A9P5PU54"/>
<evidence type="ECO:0000259" key="3">
    <source>
        <dbReference type="Pfam" id="PF03981"/>
    </source>
</evidence>
<comment type="similarity">
    <text evidence="1">Belongs to the CBP3 family.</text>
</comment>
<keyword evidence="5" id="KW-1185">Reference proteome</keyword>
<dbReference type="PANTHER" id="PTHR12184:SF1">
    <property type="entry name" value="UBIQUINOL-CYTOCHROME-C REDUCTASE COMPLEX ASSEMBLY FACTOR 1"/>
    <property type="match status" value="1"/>
</dbReference>
<feature type="compositionally biased region" description="Low complexity" evidence="2">
    <location>
        <begin position="51"/>
        <end position="65"/>
    </location>
</feature>
<organism evidence="4 5">
    <name type="scientific">Rhodocollybia butyracea</name>
    <dbReference type="NCBI Taxonomy" id="206335"/>
    <lineage>
        <taxon>Eukaryota</taxon>
        <taxon>Fungi</taxon>
        <taxon>Dikarya</taxon>
        <taxon>Basidiomycota</taxon>
        <taxon>Agaricomycotina</taxon>
        <taxon>Agaricomycetes</taxon>
        <taxon>Agaricomycetidae</taxon>
        <taxon>Agaricales</taxon>
        <taxon>Marasmiineae</taxon>
        <taxon>Omphalotaceae</taxon>
        <taxon>Rhodocollybia</taxon>
    </lineage>
</organism>
<dbReference type="OrthoDB" id="10253878at2759"/>
<proteinExistence type="inferred from homology"/>
<dbReference type="EMBL" id="JADNRY010000024">
    <property type="protein sequence ID" value="KAF9072441.1"/>
    <property type="molecule type" value="Genomic_DNA"/>
</dbReference>
<feature type="domain" description="Ubiquinol-cytochrome c chaperone" evidence="3">
    <location>
        <begin position="142"/>
        <end position="196"/>
    </location>
</feature>
<sequence>MFPPSLVRHQLRHLPRTISKNNAVRSLKTAQSLRKKIDASPAKSEQPTKGPNPSSASSSPSLDPSKTLIVGEDGTAQVPQKPHNWLTRKVLTSETWRYWFMKASALLGFHSPKQLAGVRTFVLFERVCAIVPDTQRAFWQDECDLPPTFQSWFTVTNLHFWMLTVRLRALPEPHGKYYVQFLLDHFFLDIEDRIRAVLQPAIPPRDPYTFFSTFYVNPNIPADGKLKRGSRAPERLVTRQMKIFKEQWAGMGLWFDYGLATNDMELASTVWRNLLGARGFQGIAYPDSNPPKFRRAVNLVGGTVIDPSKVDFEKEVATDDGSGVHDYPPEEIDKYVQYPELMLEIVTYIRREISRLEKISDAEIMEGPVEKLLFNHIRPDGKRQL</sequence>
<accession>A0A9P5PU54</accession>
<dbReference type="InterPro" id="IPR007129">
    <property type="entry name" value="Ubiqinol_cyt_c_chaperone_CPB3"/>
</dbReference>
<dbReference type="PANTHER" id="PTHR12184">
    <property type="entry name" value="UBIQUINOL-CYTOCHROME C REDUCTASE COMPLEX ASSEMBLY FACTOR 1 FAMILY MEMBER"/>
    <property type="match status" value="1"/>
</dbReference>
<dbReference type="GO" id="GO:0034551">
    <property type="term" value="P:mitochondrial respiratory chain complex III assembly"/>
    <property type="evidence" value="ECO:0007669"/>
    <property type="project" value="TreeGrafter"/>
</dbReference>
<feature type="region of interest" description="Disordered" evidence="2">
    <location>
        <begin position="17"/>
        <end position="68"/>
    </location>
</feature>
<dbReference type="Proteomes" id="UP000772434">
    <property type="component" value="Unassembled WGS sequence"/>
</dbReference>
<gene>
    <name evidence="4" type="ORF">BDP27DRAFT_1217480</name>
</gene>
<name>A0A9P5PU54_9AGAR</name>